<protein>
    <submittedName>
        <fullName evidence="2">Uncharacterized protein</fullName>
    </submittedName>
</protein>
<evidence type="ECO:0000313" key="2">
    <source>
        <dbReference type="EMBL" id="RCW29645.1"/>
    </source>
</evidence>
<proteinExistence type="predicted"/>
<dbReference type="EMBL" id="QPIZ01000026">
    <property type="protein sequence ID" value="RCW29645.1"/>
    <property type="molecule type" value="Genomic_DNA"/>
</dbReference>
<accession>A0A368UN84</accession>
<sequence length="234" mass="26434">MADLISSIGTISSVGSIPLAIYFYLKSSEQKVAKVRREIVRTLSYQLKDDKHLVIFEIQAVINSKAREHKIKRGTISSEEVLEDLISETISNPLIDNERKNFFINNFKNLLTKTELYDTIEELSAKEEPVFNEKEIENRLLELVKKQKDYHKTIEKKFKKANDNFSSLFGLIGAIGSVVIGVLTILGDEVIIGRFFDFANDKTELFNFVISGFAALATLLATIGIKKALNRKGK</sequence>
<feature type="transmembrane region" description="Helical" evidence="1">
    <location>
        <begin position="205"/>
        <end position="225"/>
    </location>
</feature>
<reference evidence="2 3" key="1">
    <citation type="submission" date="2018-07" db="EMBL/GenBank/DDBJ databases">
        <title>Freshwater and sediment microbial communities from various areas in North America, analyzing microbe dynamics in response to fracking.</title>
        <authorList>
            <person name="Lamendella R."/>
        </authorList>
    </citation>
    <scope>NUCLEOTIDE SEQUENCE [LARGE SCALE GENOMIC DNA]</scope>
    <source>
        <strain evidence="2 3">160A</strain>
    </source>
</reference>
<evidence type="ECO:0000256" key="1">
    <source>
        <dbReference type="SAM" id="Phobius"/>
    </source>
</evidence>
<name>A0A368UN84_9BACT</name>
<evidence type="ECO:0000313" key="3">
    <source>
        <dbReference type="Proteomes" id="UP000252733"/>
    </source>
</evidence>
<organism evidence="2 3">
    <name type="scientific">Marinilabilia salmonicolor</name>
    <dbReference type="NCBI Taxonomy" id="989"/>
    <lineage>
        <taxon>Bacteria</taxon>
        <taxon>Pseudomonadati</taxon>
        <taxon>Bacteroidota</taxon>
        <taxon>Bacteroidia</taxon>
        <taxon>Marinilabiliales</taxon>
        <taxon>Marinilabiliaceae</taxon>
        <taxon>Marinilabilia</taxon>
    </lineage>
</organism>
<dbReference type="RefSeq" id="WP_114437802.1">
    <property type="nucleotide sequence ID" value="NZ_QPIZ01000026.1"/>
</dbReference>
<keyword evidence="3" id="KW-1185">Reference proteome</keyword>
<keyword evidence="1" id="KW-0812">Transmembrane</keyword>
<dbReference type="Proteomes" id="UP000252733">
    <property type="component" value="Unassembled WGS sequence"/>
</dbReference>
<feature type="transmembrane region" description="Helical" evidence="1">
    <location>
        <begin position="6"/>
        <end position="25"/>
    </location>
</feature>
<gene>
    <name evidence="2" type="ORF">DFO77_1262</name>
</gene>
<keyword evidence="1" id="KW-0472">Membrane</keyword>
<feature type="transmembrane region" description="Helical" evidence="1">
    <location>
        <begin position="165"/>
        <end position="185"/>
    </location>
</feature>
<dbReference type="AlphaFoldDB" id="A0A368UN84"/>
<keyword evidence="1" id="KW-1133">Transmembrane helix</keyword>
<comment type="caution">
    <text evidence="2">The sequence shown here is derived from an EMBL/GenBank/DDBJ whole genome shotgun (WGS) entry which is preliminary data.</text>
</comment>